<dbReference type="GO" id="GO:0008168">
    <property type="term" value="F:methyltransferase activity"/>
    <property type="evidence" value="ECO:0007669"/>
    <property type="project" value="UniProtKB-KW"/>
</dbReference>
<evidence type="ECO:0000313" key="6">
    <source>
        <dbReference type="Proteomes" id="UP000515908"/>
    </source>
</evidence>
<accession>S9WNT2</accession>
<dbReference type="EMBL" id="LR877170">
    <property type="protein sequence ID" value="CAD2222399.1"/>
    <property type="molecule type" value="Genomic_DNA"/>
</dbReference>
<gene>
    <name evidence="5" type="ORF">ADEAN_000994300</name>
</gene>
<dbReference type="InterPro" id="IPR025714">
    <property type="entry name" value="Methyltranfer_dom"/>
</dbReference>
<keyword evidence="3 5" id="KW-0808">Transferase</keyword>
<feature type="domain" description="Methyltransferase" evidence="4">
    <location>
        <begin position="45"/>
        <end position="174"/>
    </location>
</feature>
<keyword evidence="6" id="KW-1185">Reference proteome</keyword>
<dbReference type="OrthoDB" id="411785at2759"/>
<reference evidence="5 6" key="1">
    <citation type="submission" date="2020-08" db="EMBL/GenBank/DDBJ databases">
        <authorList>
            <person name="Newling K."/>
            <person name="Davey J."/>
            <person name="Forrester S."/>
        </authorList>
    </citation>
    <scope>NUCLEOTIDE SEQUENCE [LARGE SCALE GENOMIC DNA]</scope>
    <source>
        <strain evidence="6">Crithidia deanei Carvalho (ATCC PRA-265)</strain>
    </source>
</reference>
<dbReference type="Proteomes" id="UP000515908">
    <property type="component" value="Chromosome 26"/>
</dbReference>
<dbReference type="CDD" id="cd02440">
    <property type="entry name" value="AdoMet_MTases"/>
    <property type="match status" value="1"/>
</dbReference>
<dbReference type="AlphaFoldDB" id="S9WNT2"/>
<protein>
    <submittedName>
        <fullName evidence="5">Nodulation protein S (NodS)/Methyltransferase domain containing protein, putative</fullName>
    </submittedName>
</protein>
<evidence type="ECO:0000256" key="1">
    <source>
        <dbReference type="ARBA" id="ARBA00008361"/>
    </source>
</evidence>
<dbReference type="PANTHER" id="PTHR12176:SF74">
    <property type="entry name" value="METHYLTRANSFERASE DOMAIN-CONTAINING PROTEIN"/>
    <property type="match status" value="1"/>
</dbReference>
<dbReference type="SUPFAM" id="SSF53335">
    <property type="entry name" value="S-adenosyl-L-methionine-dependent methyltransferases"/>
    <property type="match status" value="1"/>
</dbReference>
<dbReference type="Gene3D" id="3.40.50.150">
    <property type="entry name" value="Vaccinia Virus protein VP39"/>
    <property type="match status" value="1"/>
</dbReference>
<keyword evidence="2 5" id="KW-0489">Methyltransferase</keyword>
<dbReference type="VEuPathDB" id="TriTrypDB:ADEAN_000994300"/>
<dbReference type="InterPro" id="IPR051419">
    <property type="entry name" value="Lys/N-term_MeTrsfase_sf"/>
</dbReference>
<comment type="similarity">
    <text evidence="1">Belongs to the methyltransferase superfamily.</text>
</comment>
<evidence type="ECO:0000313" key="5">
    <source>
        <dbReference type="EMBL" id="CAD2222399.1"/>
    </source>
</evidence>
<dbReference type="Pfam" id="PF13847">
    <property type="entry name" value="Methyltransf_31"/>
    <property type="match status" value="1"/>
</dbReference>
<dbReference type="InterPro" id="IPR029063">
    <property type="entry name" value="SAM-dependent_MTases_sf"/>
</dbReference>
<evidence type="ECO:0000259" key="4">
    <source>
        <dbReference type="Pfam" id="PF13847"/>
    </source>
</evidence>
<name>S9WNT2_9TRYP</name>
<proteinExistence type="inferred from homology"/>
<dbReference type="PANTHER" id="PTHR12176">
    <property type="entry name" value="SAM-DEPENDENT METHYLTRANSFERASE SUPERFAMILY PROTEIN"/>
    <property type="match status" value="1"/>
</dbReference>
<evidence type="ECO:0000256" key="2">
    <source>
        <dbReference type="ARBA" id="ARBA00022603"/>
    </source>
</evidence>
<sequence length="239" mass="27729">MTSKYANPDYWEERYRSSDTTFDWFLTYDNLQSILRPILQPAEQLRLLVVGCGNSRLSACLYEHLNIKKITNVDVSPTVISQMQRRYAEMSEMQWLCCDVLTTPIEKLLQDLCPNEYTFDFILDKGLVDSILGGNNSFHNLYVLNKNISRLMKKGGRYIVVSYGAPETRIDHFRRKKLNFEVEHKSVEKPMFSSSDSSPTGHYHVYIMTKVTPKVEDNVDSDDEDDFYDRFMTQNGAGN</sequence>
<dbReference type="GO" id="GO:0032259">
    <property type="term" value="P:methylation"/>
    <property type="evidence" value="ECO:0007669"/>
    <property type="project" value="UniProtKB-KW"/>
</dbReference>
<evidence type="ECO:0000256" key="3">
    <source>
        <dbReference type="ARBA" id="ARBA00022679"/>
    </source>
</evidence>
<organism evidence="5 6">
    <name type="scientific">Angomonas deanei</name>
    <dbReference type="NCBI Taxonomy" id="59799"/>
    <lineage>
        <taxon>Eukaryota</taxon>
        <taxon>Discoba</taxon>
        <taxon>Euglenozoa</taxon>
        <taxon>Kinetoplastea</taxon>
        <taxon>Metakinetoplastina</taxon>
        <taxon>Trypanosomatida</taxon>
        <taxon>Trypanosomatidae</taxon>
        <taxon>Strigomonadinae</taxon>
        <taxon>Angomonas</taxon>
    </lineage>
</organism>
<dbReference type="FunFam" id="3.40.50.150:FF:000363">
    <property type="entry name" value="Methyltransferase domain containing protein"/>
    <property type="match status" value="1"/>
</dbReference>